<dbReference type="Pfam" id="PF00067">
    <property type="entry name" value="p450"/>
    <property type="match status" value="1"/>
</dbReference>
<comment type="caution">
    <text evidence="3">The sequence shown here is derived from an EMBL/GenBank/DDBJ whole genome shotgun (WGS) entry which is preliminary data.</text>
</comment>
<dbReference type="Proteomes" id="UP001500665">
    <property type="component" value="Unassembled WGS sequence"/>
</dbReference>
<proteinExistence type="inferred from homology"/>
<dbReference type="InterPro" id="IPR036396">
    <property type="entry name" value="Cyt_P450_sf"/>
</dbReference>
<comment type="similarity">
    <text evidence="1 2">Belongs to the cytochrome P450 family.</text>
</comment>
<keyword evidence="2" id="KW-0408">Iron</keyword>
<gene>
    <name evidence="3" type="ORF">GCM10009550_50740</name>
</gene>
<dbReference type="PRINTS" id="PR00359">
    <property type="entry name" value="BP450"/>
</dbReference>
<dbReference type="PRINTS" id="PR00385">
    <property type="entry name" value="P450"/>
</dbReference>
<accession>A0ABN1RMK5</accession>
<evidence type="ECO:0000313" key="3">
    <source>
        <dbReference type="EMBL" id="GAA0960080.1"/>
    </source>
</evidence>
<dbReference type="PANTHER" id="PTHR46696:SF4">
    <property type="entry name" value="BIOTIN BIOSYNTHESIS CYTOCHROME P450"/>
    <property type="match status" value="1"/>
</dbReference>
<reference evidence="3 4" key="1">
    <citation type="journal article" date="2019" name="Int. J. Syst. Evol. Microbiol.">
        <title>The Global Catalogue of Microorganisms (GCM) 10K type strain sequencing project: providing services to taxonomists for standard genome sequencing and annotation.</title>
        <authorList>
            <consortium name="The Broad Institute Genomics Platform"/>
            <consortium name="The Broad Institute Genome Sequencing Center for Infectious Disease"/>
            <person name="Wu L."/>
            <person name="Ma J."/>
        </authorList>
    </citation>
    <scope>NUCLEOTIDE SEQUENCE [LARGE SCALE GENOMIC DNA]</scope>
    <source>
        <strain evidence="3 4">JCM 10696</strain>
    </source>
</reference>
<organism evidence="3 4">
    <name type="scientific">Actinocorallia libanotica</name>
    <dbReference type="NCBI Taxonomy" id="46162"/>
    <lineage>
        <taxon>Bacteria</taxon>
        <taxon>Bacillati</taxon>
        <taxon>Actinomycetota</taxon>
        <taxon>Actinomycetes</taxon>
        <taxon>Streptosporangiales</taxon>
        <taxon>Thermomonosporaceae</taxon>
        <taxon>Actinocorallia</taxon>
    </lineage>
</organism>
<dbReference type="PANTHER" id="PTHR46696">
    <property type="entry name" value="P450, PUTATIVE (EUROFUNG)-RELATED"/>
    <property type="match status" value="1"/>
</dbReference>
<evidence type="ECO:0000256" key="2">
    <source>
        <dbReference type="RuleBase" id="RU000461"/>
    </source>
</evidence>
<dbReference type="PROSITE" id="PS00086">
    <property type="entry name" value="CYTOCHROME_P450"/>
    <property type="match status" value="1"/>
</dbReference>
<dbReference type="RefSeq" id="WP_344243459.1">
    <property type="nucleotide sequence ID" value="NZ_BAAAHH010000023.1"/>
</dbReference>
<keyword evidence="4" id="KW-1185">Reference proteome</keyword>
<sequence>MDDVRQPQTAPEGAPRVADICGTDLSDPTTYLPGAPHDAFDVLRAAAPVAWNDERPVAHRASEASSGLPAPPSPGFWAVTSHALVHEASRRPDVFSSRLGGVQLFNADELTLAGLRLMLLYMDPPEHSRIRKIISPAFSPRAVDALRASVGRHSREIADGIAGAGSVDLVTAVSKELPTRVLADLLGMPEADRHLIVKWSDAMIGFEDAELAGDPAEAVASFAEAVEYGRQVAAERRAHPSDDIMSAIANAEIDGERLSDDDFCMFWILLVIAGNETTRNSLSGSVLLLQENGLWEKLARDGGLTMTGIDELVRLVSPVMQFRRTATRDTELGGQPVRAGDKVVMWYNAANRDPAVFTDPHRLDLTRDPNPHLAFGTGPHFCLGTRLAKLEISVMLGELLARYPRLRLDGEAERITSSFIAGIDHLPVSPS</sequence>
<protein>
    <submittedName>
        <fullName evidence="3">Cytochrome P450</fullName>
    </submittedName>
</protein>
<keyword evidence="2" id="KW-0349">Heme</keyword>
<keyword evidence="2" id="KW-0560">Oxidoreductase</keyword>
<evidence type="ECO:0000313" key="4">
    <source>
        <dbReference type="Proteomes" id="UP001500665"/>
    </source>
</evidence>
<evidence type="ECO:0000256" key="1">
    <source>
        <dbReference type="ARBA" id="ARBA00010617"/>
    </source>
</evidence>
<dbReference type="InterPro" id="IPR002397">
    <property type="entry name" value="Cyt_P450_B"/>
</dbReference>
<name>A0ABN1RMK5_9ACTN</name>
<dbReference type="InterPro" id="IPR001128">
    <property type="entry name" value="Cyt_P450"/>
</dbReference>
<dbReference type="SUPFAM" id="SSF48264">
    <property type="entry name" value="Cytochrome P450"/>
    <property type="match status" value="1"/>
</dbReference>
<keyword evidence="2" id="KW-0503">Monooxygenase</keyword>
<dbReference type="Gene3D" id="1.10.630.10">
    <property type="entry name" value="Cytochrome P450"/>
    <property type="match status" value="1"/>
</dbReference>
<keyword evidence="2" id="KW-0479">Metal-binding</keyword>
<dbReference type="InterPro" id="IPR017972">
    <property type="entry name" value="Cyt_P450_CS"/>
</dbReference>
<dbReference type="EMBL" id="BAAAHH010000023">
    <property type="protein sequence ID" value="GAA0960080.1"/>
    <property type="molecule type" value="Genomic_DNA"/>
</dbReference>
<dbReference type="CDD" id="cd11033">
    <property type="entry name" value="CYP142-like"/>
    <property type="match status" value="1"/>
</dbReference>